<comment type="caution">
    <text evidence="1">The sequence shown here is derived from an EMBL/GenBank/DDBJ whole genome shotgun (WGS) entry which is preliminary data.</text>
</comment>
<organism evidence="1 2">
    <name type="scientific">Trifolium medium</name>
    <dbReference type="NCBI Taxonomy" id="97028"/>
    <lineage>
        <taxon>Eukaryota</taxon>
        <taxon>Viridiplantae</taxon>
        <taxon>Streptophyta</taxon>
        <taxon>Embryophyta</taxon>
        <taxon>Tracheophyta</taxon>
        <taxon>Spermatophyta</taxon>
        <taxon>Magnoliopsida</taxon>
        <taxon>eudicotyledons</taxon>
        <taxon>Gunneridae</taxon>
        <taxon>Pentapetalae</taxon>
        <taxon>rosids</taxon>
        <taxon>fabids</taxon>
        <taxon>Fabales</taxon>
        <taxon>Fabaceae</taxon>
        <taxon>Papilionoideae</taxon>
        <taxon>50 kb inversion clade</taxon>
        <taxon>NPAAA clade</taxon>
        <taxon>Hologalegina</taxon>
        <taxon>IRL clade</taxon>
        <taxon>Trifolieae</taxon>
        <taxon>Trifolium</taxon>
    </lineage>
</organism>
<sequence length="49" mass="5290">MLNTQNFVTSAPENRSFIYTFHLVISAVPHAAQHAPVVPRAALHAPAVP</sequence>
<evidence type="ECO:0000313" key="1">
    <source>
        <dbReference type="EMBL" id="MCI94948.1"/>
    </source>
</evidence>
<proteinExistence type="predicted"/>
<dbReference type="AlphaFoldDB" id="A0A392W2T9"/>
<keyword evidence="2" id="KW-1185">Reference proteome</keyword>
<reference evidence="1 2" key="1">
    <citation type="journal article" date="2018" name="Front. Plant Sci.">
        <title>Red Clover (Trifolium pratense) and Zigzag Clover (T. medium) - A Picture of Genomic Similarities and Differences.</title>
        <authorList>
            <person name="Dluhosova J."/>
            <person name="Istvanek J."/>
            <person name="Nedelnik J."/>
            <person name="Repkova J."/>
        </authorList>
    </citation>
    <scope>NUCLEOTIDE SEQUENCE [LARGE SCALE GENOMIC DNA]</scope>
    <source>
        <strain evidence="2">cv. 10/8</strain>
        <tissue evidence="1">Leaf</tissue>
    </source>
</reference>
<dbReference type="Proteomes" id="UP000265520">
    <property type="component" value="Unassembled WGS sequence"/>
</dbReference>
<name>A0A392W2T9_9FABA</name>
<protein>
    <submittedName>
        <fullName evidence="1">Uncharacterized protein</fullName>
    </submittedName>
</protein>
<feature type="non-terminal residue" evidence="1">
    <location>
        <position position="49"/>
    </location>
</feature>
<dbReference type="EMBL" id="LXQA011371220">
    <property type="protein sequence ID" value="MCI94948.1"/>
    <property type="molecule type" value="Genomic_DNA"/>
</dbReference>
<accession>A0A392W2T9</accession>
<evidence type="ECO:0000313" key="2">
    <source>
        <dbReference type="Proteomes" id="UP000265520"/>
    </source>
</evidence>